<dbReference type="RefSeq" id="WP_251811430.1">
    <property type="nucleotide sequence ID" value="NZ_CP101527.1"/>
</dbReference>
<dbReference type="EMBL" id="CP101527">
    <property type="protein sequence ID" value="UZW73969.1"/>
    <property type="molecule type" value="Genomic_DNA"/>
</dbReference>
<dbReference type="AlphaFoldDB" id="A0A9E8KNS2"/>
<proteinExistence type="predicted"/>
<sequence length="106" mass="12524">MFEEATLYHQSEIPVTHADHSHHAHQLAAFEALRYWHPRHQIWIRQWLAAGLVKRGQSNCNKNWVLYTEYQDKLGNNTYIQNSFNQLEDALKYAESDILLTQLPGY</sequence>
<name>A0A9E8KNS2_9ALTE</name>
<gene>
    <name evidence="1" type="ORF">NNL22_13140</name>
</gene>
<evidence type="ECO:0000313" key="1">
    <source>
        <dbReference type="EMBL" id="UZW73969.1"/>
    </source>
</evidence>
<dbReference type="Proteomes" id="UP001164472">
    <property type="component" value="Chromosome"/>
</dbReference>
<protein>
    <submittedName>
        <fullName evidence="1">Uncharacterized protein</fullName>
    </submittedName>
</protein>
<organism evidence="1 2">
    <name type="scientific">Alkalimarinus sediminis</name>
    <dbReference type="NCBI Taxonomy" id="1632866"/>
    <lineage>
        <taxon>Bacteria</taxon>
        <taxon>Pseudomonadati</taxon>
        <taxon>Pseudomonadota</taxon>
        <taxon>Gammaproteobacteria</taxon>
        <taxon>Alteromonadales</taxon>
        <taxon>Alteromonadaceae</taxon>
        <taxon>Alkalimarinus</taxon>
    </lineage>
</organism>
<dbReference type="KEGG" id="asem:NNL22_13140"/>
<keyword evidence="2" id="KW-1185">Reference proteome</keyword>
<accession>A0A9E8KNS2</accession>
<evidence type="ECO:0000313" key="2">
    <source>
        <dbReference type="Proteomes" id="UP001164472"/>
    </source>
</evidence>
<reference evidence="1" key="1">
    <citation type="submission" date="2022-07" db="EMBL/GenBank/DDBJ databases">
        <title>Alkalimarinus sp. nov., isolated from gut of a Alitta virens.</title>
        <authorList>
            <person name="Yang A.I."/>
            <person name="Shin N.-R."/>
        </authorList>
    </citation>
    <scope>NUCLEOTIDE SEQUENCE</scope>
    <source>
        <strain evidence="1">FA028</strain>
    </source>
</reference>